<dbReference type="HAMAP" id="MF_00645">
    <property type="entry name" value="AMMECR1"/>
    <property type="match status" value="1"/>
</dbReference>
<proteinExistence type="inferred from homology"/>
<dbReference type="InterPro" id="IPR002733">
    <property type="entry name" value="AMMECR1_domain"/>
</dbReference>
<dbReference type="PANTHER" id="PTHR13016:SF0">
    <property type="entry name" value="AMME SYNDROME CANDIDATE GENE 1 PROTEIN"/>
    <property type="match status" value="1"/>
</dbReference>
<dbReference type="InterPro" id="IPR036071">
    <property type="entry name" value="AMMECR1_dom_sf"/>
</dbReference>
<evidence type="ECO:0000259" key="1">
    <source>
        <dbReference type="PROSITE" id="PS51112"/>
    </source>
</evidence>
<name>A0A0N7MYJ0_9BACT</name>
<dbReference type="Pfam" id="PF01871">
    <property type="entry name" value="AMMECR1"/>
    <property type="match status" value="1"/>
</dbReference>
<dbReference type="NCBIfam" id="TIGR00296">
    <property type="entry name" value="TIGR00296 family protein"/>
    <property type="match status" value="1"/>
</dbReference>
<dbReference type="InterPro" id="IPR023472">
    <property type="entry name" value="Uncharacterised_MJ0810"/>
</dbReference>
<dbReference type="InterPro" id="IPR027485">
    <property type="entry name" value="AMMECR1_N"/>
</dbReference>
<dbReference type="EMBL" id="CZVW01000023">
    <property type="protein sequence ID" value="CUT04379.1"/>
    <property type="molecule type" value="Genomic_DNA"/>
</dbReference>
<dbReference type="PROSITE" id="PS51112">
    <property type="entry name" value="AMMECR1"/>
    <property type="match status" value="1"/>
</dbReference>
<dbReference type="NCBIfam" id="TIGR04335">
    <property type="entry name" value="AmmeMemoSam_A"/>
    <property type="match status" value="1"/>
</dbReference>
<dbReference type="InterPro" id="IPR027623">
    <property type="entry name" value="AmmeMemoSam_A"/>
</dbReference>
<sequence length="191" mass="21510">MNLTDEEKVELLRIARNSITNAVNGKELPEVEPLTENLRTPCGAFVTITINDTLRGCIGYVEAVKSLAETVNEVAAKSALEDPRFPPVEPYELDKIEIEISVLSPLKLVKSVDEIKVGEHGIMIRKGWRRGLLLPQVAVEHNLTKEEFLEHTCLKAGLHPDCWKDKDVEIYVFTAIVFKESDFKQKIEEGL</sequence>
<dbReference type="AlphaFoldDB" id="A0A0N7MYJ0"/>
<accession>A0A0N7MYJ0</accession>
<dbReference type="Gene3D" id="3.30.700.20">
    <property type="entry name" value="Hypothetical protein ph0010, domain 1"/>
    <property type="match status" value="1"/>
</dbReference>
<evidence type="ECO:0000313" key="2">
    <source>
        <dbReference type="EMBL" id="CUT04379.1"/>
    </source>
</evidence>
<dbReference type="Proteomes" id="UP000199197">
    <property type="component" value="Unassembled WGS sequence"/>
</dbReference>
<evidence type="ECO:0000313" key="3">
    <source>
        <dbReference type="Proteomes" id="UP000199197"/>
    </source>
</evidence>
<dbReference type="PANTHER" id="PTHR13016">
    <property type="entry name" value="AMMECR1 HOMOLOG"/>
    <property type="match status" value="1"/>
</dbReference>
<organism evidence="2 3">
    <name type="scientific">Candidatus Chryseopegocella kryptomonas</name>
    <dbReference type="NCBI Taxonomy" id="1633643"/>
    <lineage>
        <taxon>Bacteria</taxon>
        <taxon>Pseudomonadati</taxon>
        <taxon>Candidatus Kryptoniota</taxon>
        <taxon>Candidatus Chryseopegocella</taxon>
    </lineage>
</organism>
<reference evidence="3" key="1">
    <citation type="submission" date="2015-11" db="EMBL/GenBank/DDBJ databases">
        <authorList>
            <person name="Varghese N."/>
        </authorList>
    </citation>
    <scope>NUCLEOTIDE SEQUENCE [LARGE SCALE GENOMIC DNA]</scope>
    <source>
        <strain evidence="3">JGI-23</strain>
    </source>
</reference>
<dbReference type="InterPro" id="IPR023473">
    <property type="entry name" value="AMMECR1"/>
</dbReference>
<protein>
    <recommendedName>
        <fullName evidence="1">AMMECR1 domain-containing protein</fullName>
    </recommendedName>
</protein>
<gene>
    <name evidence="2" type="ORF">JGI23_01704</name>
</gene>
<dbReference type="Gene3D" id="3.30.1490.150">
    <property type="entry name" value="Hypothetical protein ph0010, domain 2"/>
    <property type="match status" value="1"/>
</dbReference>
<dbReference type="OrthoDB" id="9782820at2"/>
<dbReference type="SUPFAM" id="SSF143447">
    <property type="entry name" value="AMMECR1-like"/>
    <property type="match status" value="1"/>
</dbReference>
<feature type="domain" description="AMMECR1" evidence="1">
    <location>
        <begin position="6"/>
        <end position="189"/>
    </location>
</feature>
<keyword evidence="3" id="KW-1185">Reference proteome</keyword>